<sequence length="290" mass="34162">MGINRIFKFLIVFIFISSFLSCKGGTKNNKDVLIDNRSVLNVEKNDNSIDNIQARIEIKDFILEFYTKYIKYLEDPLNEESIDYEFYLTKDLINEINKVKGYDYIINAQDSTVEWLKTLKVEDTDKNNVYSVSREKGYYDSDDNIIYVTVIEKEKLKISKISSSLNGQSKPSTLEVNEQEGEYKYYSFDYVINPGDRINETSYIIEYLEEEYIVFQMMGYEGEFDYKCRQVRTNEGVLLYYIEAEDDDEYKGDKSKPLARIYKKGEDFYAKSSLIDNGKEVKLKEVESRY</sequence>
<gene>
    <name evidence="1" type="ORF">MARIT_1929</name>
</gene>
<dbReference type="OrthoDB" id="1158356at2"/>
<dbReference type="Gene3D" id="3.10.450.50">
    <property type="match status" value="1"/>
</dbReference>
<reference evidence="1 2" key="1">
    <citation type="submission" date="2016-11" db="EMBL/GenBank/DDBJ databases">
        <authorList>
            <person name="Jaros S."/>
            <person name="Januszkiewicz K."/>
            <person name="Wedrychowicz H."/>
        </authorList>
    </citation>
    <scope>NUCLEOTIDE SEQUENCE [LARGE SCALE GENOMIC DNA]</scope>
    <source>
        <strain evidence="1">NCIMB 2154T</strain>
    </source>
</reference>
<protein>
    <recommendedName>
        <fullName evidence="3">Lipoprotein</fullName>
    </recommendedName>
</protein>
<dbReference type="RefSeq" id="WP_100211348.1">
    <property type="nucleotide sequence ID" value="NZ_CP138495.1"/>
</dbReference>
<name>A0A2H1EAP5_9FLAO</name>
<dbReference type="Proteomes" id="UP000231564">
    <property type="component" value="Chromosome MARIT"/>
</dbReference>
<dbReference type="KEGG" id="tmar:MARIT_1929"/>
<keyword evidence="2" id="KW-1185">Reference proteome</keyword>
<dbReference type="EMBL" id="LT634361">
    <property type="protein sequence ID" value="SFZ83178.1"/>
    <property type="molecule type" value="Genomic_DNA"/>
</dbReference>
<proteinExistence type="predicted"/>
<dbReference type="AlphaFoldDB" id="A0A2H1EAP5"/>
<evidence type="ECO:0000313" key="1">
    <source>
        <dbReference type="EMBL" id="SFZ83178.1"/>
    </source>
</evidence>
<organism evidence="1 2">
    <name type="scientific">Tenacibaculum maritimum NCIMB 2154</name>
    <dbReference type="NCBI Taxonomy" id="1349785"/>
    <lineage>
        <taxon>Bacteria</taxon>
        <taxon>Pseudomonadati</taxon>
        <taxon>Bacteroidota</taxon>
        <taxon>Flavobacteriia</taxon>
        <taxon>Flavobacteriales</taxon>
        <taxon>Flavobacteriaceae</taxon>
        <taxon>Tenacibaculum</taxon>
    </lineage>
</organism>
<dbReference type="STRING" id="1349785.GCA_000509405_02885"/>
<dbReference type="GeneID" id="47723428"/>
<evidence type="ECO:0008006" key="3">
    <source>
        <dbReference type="Google" id="ProtNLM"/>
    </source>
</evidence>
<dbReference type="PROSITE" id="PS51257">
    <property type="entry name" value="PROKAR_LIPOPROTEIN"/>
    <property type="match status" value="1"/>
</dbReference>
<evidence type="ECO:0000313" key="2">
    <source>
        <dbReference type="Proteomes" id="UP000231564"/>
    </source>
</evidence>
<accession>A0A2H1EAP5</accession>